<reference evidence="3" key="1">
    <citation type="submission" date="2016-03" db="EMBL/GenBank/DDBJ databases">
        <authorList>
            <person name="Heylen K."/>
            <person name="De Vos P."/>
            <person name="Vekeman B."/>
        </authorList>
    </citation>
    <scope>NUCLEOTIDE SEQUENCE [LARGE SCALE GENOMIC DNA]</scope>
    <source>
        <strain evidence="3">R-45383</strain>
    </source>
</reference>
<dbReference type="InterPro" id="IPR025139">
    <property type="entry name" value="DUF4062"/>
</dbReference>
<proteinExistence type="predicted"/>
<evidence type="ECO:0000313" key="2">
    <source>
        <dbReference type="EMBL" id="OAI25809.1"/>
    </source>
</evidence>
<evidence type="ECO:0000313" key="3">
    <source>
        <dbReference type="Proteomes" id="UP000077628"/>
    </source>
</evidence>
<dbReference type="AlphaFoldDB" id="A0A177P8P7"/>
<dbReference type="EMBL" id="LUUK01000035">
    <property type="protein sequence ID" value="OAI25809.1"/>
    <property type="molecule type" value="Genomic_DNA"/>
</dbReference>
<gene>
    <name evidence="2" type="ORF">A1355_19425</name>
</gene>
<dbReference type="Proteomes" id="UP000077628">
    <property type="component" value="Unassembled WGS sequence"/>
</dbReference>
<name>A0A177P8P7_9GAMM</name>
<dbReference type="Pfam" id="PF13271">
    <property type="entry name" value="DUF4062"/>
    <property type="match status" value="1"/>
</dbReference>
<protein>
    <recommendedName>
        <fullName evidence="1">DUF4062 domain-containing protein</fullName>
    </recommendedName>
</protein>
<comment type="caution">
    <text evidence="2">The sequence shown here is derived from an EMBL/GenBank/DDBJ whole genome shotgun (WGS) entry which is preliminary data.</text>
</comment>
<feature type="domain" description="DUF4062" evidence="1">
    <location>
        <begin position="1"/>
        <end position="73"/>
    </location>
</feature>
<accession>A0A177P8P7</accession>
<evidence type="ECO:0000259" key="1">
    <source>
        <dbReference type="Pfam" id="PF13271"/>
    </source>
</evidence>
<sequence length="310" mass="35014">MKDYRDAVIKEIISHAGIINAQEFFGARDQKPLETCLEELTKSQVFIMFLGPRYGTIDPLSKKSFVECEFDKATELKLPRFAYLMDEKHSFPVEYISKGEDAVKLDEFKERVKADLTVDFFRSPSDLAAKVFADLKRELPKSDFKLGKEDSEKELESSISLLSKFIALPKLFHGRTISITGKLGIYGRAEEHECKALSYSYGSAIKRSFQPVDTSINSVLSGKLNKVFAEGEQALKLIEIPADKEVSIIVRTVQGEYETKQPVYGFDYEPGVASTLFEISARNINGRRRVIIDHEIELTLVCALEYVEGP</sequence>
<keyword evidence="3" id="KW-1185">Reference proteome</keyword>
<organism evidence="2 3">
    <name type="scientific">Methylomonas koyamae</name>
    <dbReference type="NCBI Taxonomy" id="702114"/>
    <lineage>
        <taxon>Bacteria</taxon>
        <taxon>Pseudomonadati</taxon>
        <taxon>Pseudomonadota</taxon>
        <taxon>Gammaproteobacteria</taxon>
        <taxon>Methylococcales</taxon>
        <taxon>Methylococcaceae</taxon>
        <taxon>Methylomonas</taxon>
    </lineage>
</organism>